<protein>
    <submittedName>
        <fullName evidence="1">Uncharacterized protein</fullName>
    </submittedName>
</protein>
<gene>
    <name evidence="1" type="ORF">BD310DRAFT_914298</name>
</gene>
<sequence>MCSVVQCRLSNFSAIMVPTSDRPRNAAAVRILSREDLLFPPLCQIMSMTFSALTLLVENTSHTT</sequence>
<keyword evidence="2" id="KW-1185">Reference proteome</keyword>
<dbReference type="EMBL" id="ML145085">
    <property type="protein sequence ID" value="TBU65229.1"/>
    <property type="molecule type" value="Genomic_DNA"/>
</dbReference>
<proteinExistence type="predicted"/>
<evidence type="ECO:0000313" key="1">
    <source>
        <dbReference type="EMBL" id="TBU65229.1"/>
    </source>
</evidence>
<evidence type="ECO:0000313" key="2">
    <source>
        <dbReference type="Proteomes" id="UP000292082"/>
    </source>
</evidence>
<accession>A0A4Q9QC19</accession>
<dbReference type="Proteomes" id="UP000292082">
    <property type="component" value="Unassembled WGS sequence"/>
</dbReference>
<reference evidence="1 2" key="1">
    <citation type="submission" date="2019-01" db="EMBL/GenBank/DDBJ databases">
        <title>Draft genome sequences of three monokaryotic isolates of the white-rot basidiomycete fungus Dichomitus squalens.</title>
        <authorList>
            <consortium name="DOE Joint Genome Institute"/>
            <person name="Lopez S.C."/>
            <person name="Andreopoulos B."/>
            <person name="Pangilinan J."/>
            <person name="Lipzen A."/>
            <person name="Riley R."/>
            <person name="Ahrendt S."/>
            <person name="Ng V."/>
            <person name="Barry K."/>
            <person name="Daum C."/>
            <person name="Grigoriev I.V."/>
            <person name="Hilden K.S."/>
            <person name="Makela M.R."/>
            <person name="de Vries R.P."/>
        </authorList>
    </citation>
    <scope>NUCLEOTIDE SEQUENCE [LARGE SCALE GENOMIC DNA]</scope>
    <source>
        <strain evidence="1 2">CBS 464.89</strain>
    </source>
</reference>
<dbReference type="AlphaFoldDB" id="A0A4Q9QC19"/>
<organism evidence="1 2">
    <name type="scientific">Dichomitus squalens</name>
    <dbReference type="NCBI Taxonomy" id="114155"/>
    <lineage>
        <taxon>Eukaryota</taxon>
        <taxon>Fungi</taxon>
        <taxon>Dikarya</taxon>
        <taxon>Basidiomycota</taxon>
        <taxon>Agaricomycotina</taxon>
        <taxon>Agaricomycetes</taxon>
        <taxon>Polyporales</taxon>
        <taxon>Polyporaceae</taxon>
        <taxon>Dichomitus</taxon>
    </lineage>
</organism>
<name>A0A4Q9QC19_9APHY</name>